<keyword evidence="1" id="KW-1133">Transmembrane helix</keyword>
<sequence>MNKLIIAALGVIGLVLIMIEDVYATGGPPPSPADAECASYVDHQSDAHMLTVNPTTVLPGGTVTATATVTDTGTGANRIRFVWIDDATNTIVQTNLYTRGNDNPPWSRQDTFTIPSTAKPGDSFTVVACFETPNNTIGKGVTHHVNVGAFMVVPELLLGSIGLAGSMLGTFYLYRRRSTKVKEQ</sequence>
<organism evidence="2 3">
    <name type="scientific">Candidatus Nitrosocaldus cavascurensis</name>
    <dbReference type="NCBI Taxonomy" id="2058097"/>
    <lineage>
        <taxon>Archaea</taxon>
        <taxon>Nitrososphaerota</taxon>
        <taxon>Nitrososphaeria</taxon>
        <taxon>Candidatus Nitrosocaldales</taxon>
        <taxon>Candidatus Nitrosocaldaceae</taxon>
        <taxon>Candidatus Nitrosocaldus</taxon>
    </lineage>
</organism>
<name>A0A2K5AS70_9ARCH</name>
<dbReference type="AlphaFoldDB" id="A0A2K5AS70"/>
<keyword evidence="1" id="KW-0812">Transmembrane</keyword>
<dbReference type="RefSeq" id="WP_148695235.1">
    <property type="nucleotide sequence ID" value="NZ_LT981265.1"/>
</dbReference>
<keyword evidence="3" id="KW-1185">Reference proteome</keyword>
<dbReference type="GeneID" id="41595324"/>
<proteinExistence type="predicted"/>
<dbReference type="EMBL" id="LT981265">
    <property type="protein sequence ID" value="SPC34491.1"/>
    <property type="molecule type" value="Genomic_DNA"/>
</dbReference>
<dbReference type="Proteomes" id="UP000236248">
    <property type="component" value="Chromosome NCAV"/>
</dbReference>
<evidence type="ECO:0000256" key="1">
    <source>
        <dbReference type="SAM" id="Phobius"/>
    </source>
</evidence>
<evidence type="ECO:0000313" key="3">
    <source>
        <dbReference type="Proteomes" id="UP000236248"/>
    </source>
</evidence>
<dbReference type="KEGG" id="ncv:NCAV_1325"/>
<feature type="transmembrane region" description="Helical" evidence="1">
    <location>
        <begin position="156"/>
        <end position="174"/>
    </location>
</feature>
<evidence type="ECO:0000313" key="2">
    <source>
        <dbReference type="EMBL" id="SPC34491.1"/>
    </source>
</evidence>
<protein>
    <submittedName>
        <fullName evidence="2">Uncharacterized protein</fullName>
    </submittedName>
</protein>
<reference evidence="3" key="1">
    <citation type="submission" date="2018-01" db="EMBL/GenBank/DDBJ databases">
        <authorList>
            <person name="Kerou L M."/>
        </authorList>
    </citation>
    <scope>NUCLEOTIDE SEQUENCE [LARGE SCALE GENOMIC DNA]</scope>
    <source>
        <strain evidence="3">SCU2</strain>
    </source>
</reference>
<accession>A0A2K5AS70</accession>
<keyword evidence="1" id="KW-0472">Membrane</keyword>
<gene>
    <name evidence="2" type="ORF">NCAV_1325</name>
</gene>